<evidence type="ECO:0000256" key="5">
    <source>
        <dbReference type="ARBA" id="ARBA00023004"/>
    </source>
</evidence>
<dbReference type="PANTHER" id="PTHR10869:SF236">
    <property type="entry name" value="PROLYL 4-HYDROXYLASE ALPHA SUBUNIT DOMAIN-CONTAINING PROTEIN"/>
    <property type="match status" value="1"/>
</dbReference>
<evidence type="ECO:0000313" key="7">
    <source>
        <dbReference type="EMBL" id="EFC42653.1"/>
    </source>
</evidence>
<organism evidence="8">
    <name type="scientific">Naegleria gruberi</name>
    <name type="common">Amoeba</name>
    <dbReference type="NCBI Taxonomy" id="5762"/>
    <lineage>
        <taxon>Eukaryota</taxon>
        <taxon>Discoba</taxon>
        <taxon>Heterolobosea</taxon>
        <taxon>Tetramitia</taxon>
        <taxon>Eutetramitia</taxon>
        <taxon>Vahlkampfiidae</taxon>
        <taxon>Naegleria</taxon>
    </lineage>
</organism>
<dbReference type="GeneID" id="8852827"/>
<dbReference type="KEGG" id="ngr:NAEGRDRAFT_69506"/>
<dbReference type="PANTHER" id="PTHR10869">
    <property type="entry name" value="PROLYL 4-HYDROXYLASE ALPHA SUBUNIT"/>
    <property type="match status" value="1"/>
</dbReference>
<sequence length="254" mass="29652">MSTIKEEDSSWIDEYQTSEQKEDFGFKYEEEIPLSYNFSSHKVETLSDHISAEIFENYDKTQIKVVDLFPNNRMGLTGFLIENCFSSDECQLMIKAMETVGLDFKLSGNRHCFRKSIMDEKLSEILFERSRDFLPQSYKVSGIDRPLQGLNPMIRYIKYLHKKFGHKFGPHVDAANHSNNCKSFFTFMVYLNDDFEGGETVFLEKGFQARIKPKTGTVCVFEQDVRQLLHEGLEVEGDENCKKYILRSDVMYRP</sequence>
<dbReference type="OrthoDB" id="69177at2759"/>
<dbReference type="InterPro" id="IPR006620">
    <property type="entry name" value="Pro_4_hyd_alph"/>
</dbReference>
<keyword evidence="5" id="KW-0408">Iron</keyword>
<name>D2VKT5_NAEGR</name>
<comment type="cofactor">
    <cofactor evidence="1">
        <name>L-ascorbate</name>
        <dbReference type="ChEBI" id="CHEBI:38290"/>
    </cofactor>
</comment>
<dbReference type="EMBL" id="GG738878">
    <property type="protein sequence ID" value="EFC42653.1"/>
    <property type="molecule type" value="Genomic_DNA"/>
</dbReference>
<evidence type="ECO:0000259" key="6">
    <source>
        <dbReference type="SMART" id="SM00702"/>
    </source>
</evidence>
<dbReference type="InterPro" id="IPR045054">
    <property type="entry name" value="P4HA-like"/>
</dbReference>
<dbReference type="VEuPathDB" id="AmoebaDB:NAEGRDRAFT_69506"/>
<dbReference type="SMART" id="SM00702">
    <property type="entry name" value="P4Hc"/>
    <property type="match status" value="1"/>
</dbReference>
<keyword evidence="3" id="KW-0223">Dioxygenase</keyword>
<dbReference type="Gene3D" id="2.60.120.620">
    <property type="entry name" value="q2cbj1_9rhob like domain"/>
    <property type="match status" value="1"/>
</dbReference>
<accession>D2VKT5</accession>
<dbReference type="AlphaFoldDB" id="D2VKT5"/>
<dbReference type="Proteomes" id="UP000006671">
    <property type="component" value="Unassembled WGS sequence"/>
</dbReference>
<feature type="domain" description="Prolyl 4-hydroxylase alpha subunit" evidence="6">
    <location>
        <begin position="76"/>
        <end position="251"/>
    </location>
</feature>
<dbReference type="GO" id="GO:0031418">
    <property type="term" value="F:L-ascorbic acid binding"/>
    <property type="evidence" value="ECO:0007669"/>
    <property type="project" value="InterPro"/>
</dbReference>
<dbReference type="Pfam" id="PF13640">
    <property type="entry name" value="2OG-FeII_Oxy_3"/>
    <property type="match status" value="1"/>
</dbReference>
<evidence type="ECO:0000256" key="2">
    <source>
        <dbReference type="ARBA" id="ARBA00022723"/>
    </source>
</evidence>
<dbReference type="GO" id="GO:0004656">
    <property type="term" value="F:procollagen-proline 4-dioxygenase activity"/>
    <property type="evidence" value="ECO:0007669"/>
    <property type="project" value="TreeGrafter"/>
</dbReference>
<keyword evidence="8" id="KW-1185">Reference proteome</keyword>
<evidence type="ECO:0000256" key="4">
    <source>
        <dbReference type="ARBA" id="ARBA00023002"/>
    </source>
</evidence>
<evidence type="ECO:0000256" key="1">
    <source>
        <dbReference type="ARBA" id="ARBA00001961"/>
    </source>
</evidence>
<dbReference type="InParanoid" id="D2VKT5"/>
<evidence type="ECO:0000256" key="3">
    <source>
        <dbReference type="ARBA" id="ARBA00022964"/>
    </source>
</evidence>
<reference evidence="7 8" key="1">
    <citation type="journal article" date="2010" name="Cell">
        <title>The genome of Naegleria gruberi illuminates early eukaryotic versatility.</title>
        <authorList>
            <person name="Fritz-Laylin L.K."/>
            <person name="Prochnik S.E."/>
            <person name="Ginger M.L."/>
            <person name="Dacks J.B."/>
            <person name="Carpenter M.L."/>
            <person name="Field M.C."/>
            <person name="Kuo A."/>
            <person name="Paredez A."/>
            <person name="Chapman J."/>
            <person name="Pham J."/>
            <person name="Shu S."/>
            <person name="Neupane R."/>
            <person name="Cipriano M."/>
            <person name="Mancuso J."/>
            <person name="Tu H."/>
            <person name="Salamov A."/>
            <person name="Lindquist E."/>
            <person name="Shapiro H."/>
            <person name="Lucas S."/>
            <person name="Grigoriev I.V."/>
            <person name="Cande W.Z."/>
            <person name="Fulton C."/>
            <person name="Rokhsar D.S."/>
            <person name="Dawson S.C."/>
        </authorList>
    </citation>
    <scope>NUCLEOTIDE SEQUENCE [LARGE SCALE GENOMIC DNA]</scope>
    <source>
        <strain evidence="7 8">NEG-M</strain>
    </source>
</reference>
<proteinExistence type="predicted"/>
<evidence type="ECO:0000313" key="8">
    <source>
        <dbReference type="Proteomes" id="UP000006671"/>
    </source>
</evidence>
<protein>
    <submittedName>
        <fullName evidence="7">Predicted protein</fullName>
    </submittedName>
</protein>
<dbReference type="GO" id="GO:0005783">
    <property type="term" value="C:endoplasmic reticulum"/>
    <property type="evidence" value="ECO:0007669"/>
    <property type="project" value="TreeGrafter"/>
</dbReference>
<dbReference type="GO" id="GO:0005506">
    <property type="term" value="F:iron ion binding"/>
    <property type="evidence" value="ECO:0007669"/>
    <property type="project" value="InterPro"/>
</dbReference>
<gene>
    <name evidence="7" type="ORF">NAEGRDRAFT_69506</name>
</gene>
<keyword evidence="4" id="KW-0560">Oxidoreductase</keyword>
<keyword evidence="2" id="KW-0479">Metal-binding</keyword>
<dbReference type="RefSeq" id="XP_002675397.1">
    <property type="nucleotide sequence ID" value="XM_002675351.1"/>
</dbReference>
<dbReference type="InterPro" id="IPR044862">
    <property type="entry name" value="Pro_4_hyd_alph_FE2OG_OXY"/>
</dbReference>